<evidence type="ECO:0000313" key="2">
    <source>
        <dbReference type="Proteomes" id="UP000001627"/>
    </source>
</evidence>
<keyword evidence="2" id="KW-1185">Reference proteome</keyword>
<dbReference type="AlphaFoldDB" id="C6V5B0"/>
<gene>
    <name evidence="1" type="ordered locus">NRI_0600</name>
</gene>
<accession>C6V5B0</accession>
<dbReference type="Proteomes" id="UP000001627">
    <property type="component" value="Chromosome"/>
</dbReference>
<dbReference type="HOGENOM" id="CLU_3313428_0_0_5"/>
<dbReference type="STRING" id="434131.NRI_0600"/>
<organism evidence="1 2">
    <name type="scientific">Neorickettsia risticii (strain Illinois)</name>
    <dbReference type="NCBI Taxonomy" id="434131"/>
    <lineage>
        <taxon>Bacteria</taxon>
        <taxon>Pseudomonadati</taxon>
        <taxon>Pseudomonadota</taxon>
        <taxon>Alphaproteobacteria</taxon>
        <taxon>Rickettsiales</taxon>
        <taxon>Anaplasmataceae</taxon>
        <taxon>Neorickettsia</taxon>
    </lineage>
</organism>
<proteinExistence type="predicted"/>
<protein>
    <submittedName>
        <fullName evidence="1">Uncharacterized protein</fullName>
    </submittedName>
</protein>
<name>C6V5B0_NEORI</name>
<reference evidence="1 2" key="1">
    <citation type="journal article" date="2009" name="Nucleic Acids Res.">
        <title>Analysis of complete genome sequence of Neorickettsia risticii: causative agent of Potomac horse fever.</title>
        <authorList>
            <person name="Lin M."/>
            <person name="Zhang C."/>
            <person name="Gibson K."/>
            <person name="Rikihisa Y."/>
        </authorList>
    </citation>
    <scope>NUCLEOTIDE SEQUENCE [LARGE SCALE GENOMIC DNA]</scope>
    <source>
        <strain evidence="1 2">Illinois</strain>
    </source>
</reference>
<dbReference type="EMBL" id="CP001431">
    <property type="protein sequence ID" value="ACT69583.1"/>
    <property type="molecule type" value="Genomic_DNA"/>
</dbReference>
<sequence>MLYPTELRDPSLKYKGNLHFVKLGREALQLLFLLHNLFR</sequence>
<evidence type="ECO:0000313" key="1">
    <source>
        <dbReference type="EMBL" id="ACT69583.1"/>
    </source>
</evidence>
<dbReference type="KEGG" id="nri:NRI_0600"/>